<evidence type="ECO:0000256" key="5">
    <source>
        <dbReference type="SAM" id="Phobius"/>
    </source>
</evidence>
<evidence type="ECO:0000256" key="2">
    <source>
        <dbReference type="ARBA" id="ARBA00022692"/>
    </source>
</evidence>
<dbReference type="Pfam" id="PF01490">
    <property type="entry name" value="Aa_trans"/>
    <property type="match status" value="1"/>
</dbReference>
<keyword evidence="8" id="KW-1185">Reference proteome</keyword>
<protein>
    <recommendedName>
        <fullName evidence="6">Amino acid transporter transmembrane domain-containing protein</fullName>
    </recommendedName>
</protein>
<feature type="domain" description="Amino acid transporter transmembrane" evidence="6">
    <location>
        <begin position="37"/>
        <end position="69"/>
    </location>
</feature>
<comment type="caution">
    <text evidence="7">The sequence shown here is derived from an EMBL/GenBank/DDBJ whole genome shotgun (WGS) entry which is preliminary data.</text>
</comment>
<keyword evidence="4 5" id="KW-0472">Membrane</keyword>
<evidence type="ECO:0000256" key="4">
    <source>
        <dbReference type="ARBA" id="ARBA00023136"/>
    </source>
</evidence>
<keyword evidence="3 5" id="KW-1133">Transmembrane helix</keyword>
<keyword evidence="2 5" id="KW-0812">Transmembrane</keyword>
<dbReference type="AlphaFoldDB" id="A0A5N3WXY4"/>
<feature type="non-terminal residue" evidence="7">
    <location>
        <position position="1"/>
    </location>
</feature>
<feature type="non-terminal residue" evidence="7">
    <location>
        <position position="71"/>
    </location>
</feature>
<accession>A0A5N3WXY4</accession>
<feature type="transmembrane region" description="Helical" evidence="5">
    <location>
        <begin position="50"/>
        <end position="70"/>
    </location>
</feature>
<evidence type="ECO:0000259" key="6">
    <source>
        <dbReference type="Pfam" id="PF01490"/>
    </source>
</evidence>
<name>A0A5N3WXY4_MUNMU</name>
<sequence>EHSDCLLLYVLYILGSTQPPSVLQSMGQKEWDTIPGTTSLGMSVFNLSNAIMGSGILGLAFALANTGILLF</sequence>
<gene>
    <name evidence="7" type="ORF">FD754_010898</name>
</gene>
<dbReference type="InterPro" id="IPR013057">
    <property type="entry name" value="AA_transpt_TM"/>
</dbReference>
<reference evidence="7 8" key="1">
    <citation type="submission" date="2019-06" db="EMBL/GenBank/DDBJ databases">
        <title>Discovery of a novel chromosome fission-fusion reversal in muntjac.</title>
        <authorList>
            <person name="Mudd A.B."/>
            <person name="Bredeson J.V."/>
            <person name="Baum R."/>
            <person name="Hockemeyer D."/>
            <person name="Rokhsar D.S."/>
        </authorList>
    </citation>
    <scope>NUCLEOTIDE SEQUENCE [LARGE SCALE GENOMIC DNA]</scope>
    <source>
        <strain evidence="7">UTSW_UCB_Mm</strain>
        <tissue evidence="7">Fibroblast cell line</tissue>
    </source>
</reference>
<evidence type="ECO:0000313" key="8">
    <source>
        <dbReference type="Proteomes" id="UP000326458"/>
    </source>
</evidence>
<evidence type="ECO:0000256" key="3">
    <source>
        <dbReference type="ARBA" id="ARBA00022989"/>
    </source>
</evidence>
<comment type="subcellular location">
    <subcellularLocation>
        <location evidence="1">Membrane</location>
    </subcellularLocation>
</comment>
<organism evidence="7 8">
    <name type="scientific">Muntiacus muntjak</name>
    <name type="common">Barking deer</name>
    <name type="synonym">Indian muntjac</name>
    <dbReference type="NCBI Taxonomy" id="9888"/>
    <lineage>
        <taxon>Eukaryota</taxon>
        <taxon>Metazoa</taxon>
        <taxon>Chordata</taxon>
        <taxon>Craniata</taxon>
        <taxon>Vertebrata</taxon>
        <taxon>Euteleostomi</taxon>
        <taxon>Mammalia</taxon>
        <taxon>Eutheria</taxon>
        <taxon>Laurasiatheria</taxon>
        <taxon>Artiodactyla</taxon>
        <taxon>Ruminantia</taxon>
        <taxon>Pecora</taxon>
        <taxon>Cervidae</taxon>
        <taxon>Muntiacinae</taxon>
        <taxon>Muntiacus</taxon>
    </lineage>
</organism>
<dbReference type="GO" id="GO:0016020">
    <property type="term" value="C:membrane"/>
    <property type="evidence" value="ECO:0007669"/>
    <property type="project" value="UniProtKB-SubCell"/>
</dbReference>
<dbReference type="Proteomes" id="UP000326458">
    <property type="component" value="Unassembled WGS sequence"/>
</dbReference>
<dbReference type="EMBL" id="VCEA01000001">
    <property type="protein sequence ID" value="KAB0366742.1"/>
    <property type="molecule type" value="Genomic_DNA"/>
</dbReference>
<evidence type="ECO:0000313" key="7">
    <source>
        <dbReference type="EMBL" id="KAB0366742.1"/>
    </source>
</evidence>
<evidence type="ECO:0000256" key="1">
    <source>
        <dbReference type="ARBA" id="ARBA00004370"/>
    </source>
</evidence>
<proteinExistence type="predicted"/>